<protein>
    <submittedName>
        <fullName evidence="3">Uncharacterized protein</fullName>
    </submittedName>
</protein>
<evidence type="ECO:0000313" key="4">
    <source>
        <dbReference type="Proteomes" id="UP000008631"/>
    </source>
</evidence>
<dbReference type="Proteomes" id="UP000008631">
    <property type="component" value="Chromosome"/>
</dbReference>
<dbReference type="RefSeq" id="WP_013563197.1">
    <property type="nucleotide sequence ID" value="NC_014962.1"/>
</dbReference>
<proteinExistence type="predicted"/>
<dbReference type="InParanoid" id="E8QX75"/>
<name>E8QX75_ISOPI</name>
<dbReference type="eggNOG" id="COG4655">
    <property type="taxonomic scope" value="Bacteria"/>
</dbReference>
<keyword evidence="4" id="KW-1185">Reference proteome</keyword>
<dbReference type="Gene3D" id="2.60.40.1220">
    <property type="match status" value="1"/>
</dbReference>
<organism evidence="3 4">
    <name type="scientific">Isosphaera pallida (strain ATCC 43644 / DSM 9630 / IS1B)</name>
    <dbReference type="NCBI Taxonomy" id="575540"/>
    <lineage>
        <taxon>Bacteria</taxon>
        <taxon>Pseudomonadati</taxon>
        <taxon>Planctomycetota</taxon>
        <taxon>Planctomycetia</taxon>
        <taxon>Isosphaerales</taxon>
        <taxon>Isosphaeraceae</taxon>
        <taxon>Isosphaera</taxon>
    </lineage>
</organism>
<evidence type="ECO:0000256" key="1">
    <source>
        <dbReference type="ARBA" id="ARBA00022729"/>
    </source>
</evidence>
<reference evidence="3 4" key="2">
    <citation type="journal article" date="2011" name="Stand. Genomic Sci.">
        <title>Complete genome sequence of Isosphaera pallida type strain (IS1B).</title>
        <authorList>
            <consortium name="US DOE Joint Genome Institute (JGI-PGF)"/>
            <person name="Goker M."/>
            <person name="Cleland D."/>
            <person name="Saunders E."/>
            <person name="Lapidus A."/>
            <person name="Nolan M."/>
            <person name="Lucas S."/>
            <person name="Hammon N."/>
            <person name="Deshpande S."/>
            <person name="Cheng J.F."/>
            <person name="Tapia R."/>
            <person name="Han C."/>
            <person name="Goodwin L."/>
            <person name="Pitluck S."/>
            <person name="Liolios K."/>
            <person name="Pagani I."/>
            <person name="Ivanova N."/>
            <person name="Mavromatis K."/>
            <person name="Pati A."/>
            <person name="Chen A."/>
            <person name="Palaniappan K."/>
            <person name="Land M."/>
            <person name="Hauser L."/>
            <person name="Chang Y.J."/>
            <person name="Jeffries C.D."/>
            <person name="Detter J.C."/>
            <person name="Beck B."/>
            <person name="Woyke T."/>
            <person name="Bristow J."/>
            <person name="Eisen J.A."/>
            <person name="Markowitz V."/>
            <person name="Hugenholtz P."/>
            <person name="Kyrpides N.C."/>
            <person name="Klenk H.P."/>
        </authorList>
    </citation>
    <scope>NUCLEOTIDE SEQUENCE [LARGE SCALE GENOMIC DNA]</scope>
    <source>
        <strain evidence="4">ATCC 43644 / DSM 9630 / IS1B</strain>
    </source>
</reference>
<dbReference type="EMBL" id="CP002353">
    <property type="protein sequence ID" value="ADV60908.1"/>
    <property type="molecule type" value="Genomic_DNA"/>
</dbReference>
<dbReference type="OrthoDB" id="9804511at2"/>
<dbReference type="AlphaFoldDB" id="E8QX75"/>
<dbReference type="KEGG" id="ipa:Isop_0313"/>
<feature type="region of interest" description="Disordered" evidence="2">
    <location>
        <begin position="799"/>
        <end position="818"/>
    </location>
</feature>
<reference key="1">
    <citation type="submission" date="2010-11" db="EMBL/GenBank/DDBJ databases">
        <title>The complete sequence of chromosome of Isophaera pallida ATCC 43644.</title>
        <authorList>
            <consortium name="US DOE Joint Genome Institute (JGI-PGF)"/>
            <person name="Lucas S."/>
            <person name="Copeland A."/>
            <person name="Lapidus A."/>
            <person name="Bruce D."/>
            <person name="Goodwin L."/>
            <person name="Pitluck S."/>
            <person name="Kyrpides N."/>
            <person name="Mavromatis K."/>
            <person name="Pagani I."/>
            <person name="Ivanova N."/>
            <person name="Saunders E."/>
            <person name="Brettin T."/>
            <person name="Detter J.C."/>
            <person name="Han C."/>
            <person name="Tapia R."/>
            <person name="Land M."/>
            <person name="Hauser L."/>
            <person name="Markowitz V."/>
            <person name="Cheng J.-F."/>
            <person name="Hugenholtz P."/>
            <person name="Woyke T."/>
            <person name="Wu D."/>
            <person name="Eisen J.A."/>
        </authorList>
    </citation>
    <scope>NUCLEOTIDE SEQUENCE</scope>
    <source>
        <strain>ATCC 43644</strain>
    </source>
</reference>
<feature type="compositionally biased region" description="Low complexity" evidence="2">
    <location>
        <begin position="807"/>
        <end position="818"/>
    </location>
</feature>
<gene>
    <name evidence="3" type="ordered locus">Isop_0313</name>
</gene>
<keyword evidence="1" id="KW-0732">Signal</keyword>
<dbReference type="InterPro" id="IPR014755">
    <property type="entry name" value="Cu-Rt/internalin_Ig-like"/>
</dbReference>
<dbReference type="InterPro" id="IPR013783">
    <property type="entry name" value="Ig-like_fold"/>
</dbReference>
<dbReference type="Gene3D" id="2.60.40.10">
    <property type="entry name" value="Immunoglobulins"/>
    <property type="match status" value="1"/>
</dbReference>
<evidence type="ECO:0000256" key="2">
    <source>
        <dbReference type="SAM" id="MobiDB-lite"/>
    </source>
</evidence>
<accession>E8QX75</accession>
<sequence length="862" mass="91213">MRMRREEPGGTTEAGILPLPGHHVRIQARLTTRLTELRRCLTACSPGSSDLVGPLGPDWPERTLLIQACARLESDLAASARLCEGLARSWAATWSGDGKDAAGVSGQLAQLRAAHAEIEARLVDLERRLGRPDVADRPDNLLVAPTRQGETVHPARTPKSERRRSTFRLKPTMFEGLEPRVVPALAATPLPVDPVLAIVSTPTNRDNLPNNDIVARFQFTGPVNAAQLLAEVGFGDGTSTTFGTVTVTPGATTPVDLTGATAFTLPAIPPGSQDPGFLTPPAGASISFFQELSAQTAVASGIFNFSSTTSQFDPGSPGQPFDSTLLLGRLAGSTGANQPFVTIGGQLDPNTGAIPRGFLTLTFGAGRSIVNNPGDDLFLFELASVESFGVRATWIDPVTGVQNTTGFFSTPTDPFQYDSAPNSNLPDFFLRRTNLARIDFSDLGIPNGALVQSVEVVNLFPQFDFVTTGGQQDTRQAILRTDFNQTAPPGFETLPLPPGFNQNPAVSGPDLQFAVASNLVQTAGAIVTVRAPHDFPRDGVFNGVVELRDASGHSAFSTFTSQVSTLDLQPPFVLAPQTTGVPVVFPGGVLTTALPVPANGVNPEAQSYRAFIDWGDGTPITQGVVTDANNDGVLEISPTSFTYRAPGTYQVRVDLFSVNNVKIDSQVYTITVTGDPISGPVDPVAPQVVEVVRYGYHRQPTVVEVRFNTAMNPATVTNPANYQIVGAGADGRFGTRDDERFPVGRVNYNAATNTAILFPNRQLRLLGRVYRVTVSNLQSAAGLPLPTTTVGFQGLGPAGLGSPGPLPTSTTPQGAIAPIPANVNANTIRPASTLVNRVALPSGSRLLDPANNGSGSNLWWRR</sequence>
<evidence type="ECO:0000313" key="3">
    <source>
        <dbReference type="EMBL" id="ADV60908.1"/>
    </source>
</evidence>
<dbReference type="HOGENOM" id="CLU_331980_0_0_0"/>